<feature type="non-terminal residue" evidence="2">
    <location>
        <position position="111"/>
    </location>
</feature>
<keyword evidence="2" id="KW-0695">RNA-directed DNA polymerase</keyword>
<comment type="caution">
    <text evidence="2">The sequence shown here is derived from an EMBL/GenBank/DDBJ whole genome shotgun (WGS) entry which is preliminary data.</text>
</comment>
<gene>
    <name evidence="2" type="ORF">ACFFU9_14080</name>
</gene>
<dbReference type="EMBL" id="JBHMFC010000102">
    <property type="protein sequence ID" value="MFB9057870.1"/>
    <property type="molecule type" value="Genomic_DNA"/>
</dbReference>
<evidence type="ECO:0000313" key="2">
    <source>
        <dbReference type="EMBL" id="MFB9057870.1"/>
    </source>
</evidence>
<dbReference type="Proteomes" id="UP001589585">
    <property type="component" value="Unassembled WGS sequence"/>
</dbReference>
<protein>
    <submittedName>
        <fullName evidence="2">Group II intron reverse transcriptase/maturase</fullName>
    </submittedName>
</protein>
<keyword evidence="2" id="KW-0808">Transferase</keyword>
<evidence type="ECO:0000256" key="1">
    <source>
        <dbReference type="ARBA" id="ARBA00034120"/>
    </source>
</evidence>
<evidence type="ECO:0000313" key="3">
    <source>
        <dbReference type="Proteomes" id="UP001589585"/>
    </source>
</evidence>
<dbReference type="InterPro" id="IPR043502">
    <property type="entry name" value="DNA/RNA_pol_sf"/>
</dbReference>
<organism evidence="2 3">
    <name type="scientific">Mariniflexile ostreae</name>
    <dbReference type="NCBI Taxonomy" id="1520892"/>
    <lineage>
        <taxon>Bacteria</taxon>
        <taxon>Pseudomonadati</taxon>
        <taxon>Bacteroidota</taxon>
        <taxon>Flavobacteriia</taxon>
        <taxon>Flavobacteriales</taxon>
        <taxon>Flavobacteriaceae</taxon>
        <taxon>Mariniflexile</taxon>
    </lineage>
</organism>
<dbReference type="GO" id="GO:0003964">
    <property type="term" value="F:RNA-directed DNA polymerase activity"/>
    <property type="evidence" value="ECO:0007669"/>
    <property type="project" value="UniProtKB-KW"/>
</dbReference>
<reference evidence="2 3" key="1">
    <citation type="submission" date="2024-09" db="EMBL/GenBank/DDBJ databases">
        <authorList>
            <person name="Sun Q."/>
            <person name="Mori K."/>
        </authorList>
    </citation>
    <scope>NUCLEOTIDE SEQUENCE [LARGE SCALE GENOMIC DNA]</scope>
    <source>
        <strain evidence="2 3">CECT 8622</strain>
    </source>
</reference>
<name>A0ABV5FEL3_9FLAO</name>
<comment type="similarity">
    <text evidence="1">Belongs to the bacterial reverse transcriptase family.</text>
</comment>
<dbReference type="SUPFAM" id="SSF56672">
    <property type="entry name" value="DNA/RNA polymerases"/>
    <property type="match status" value="1"/>
</dbReference>
<sequence>MIFKEQTKSIPITKEMVWESYKKVKSNQGSAGIDHQTLSEFDSVRSKELYKVWNRLASGSYFAPAVKRVNIPKAGGKTRPLGIPTVSDRIAQQVVKHYLEPRLESIFSDNS</sequence>
<dbReference type="PANTHER" id="PTHR34047:SF3">
    <property type="entry name" value="BLR2052 PROTEIN"/>
    <property type="match status" value="1"/>
</dbReference>
<proteinExistence type="inferred from homology"/>
<keyword evidence="3" id="KW-1185">Reference proteome</keyword>
<dbReference type="PANTHER" id="PTHR34047">
    <property type="entry name" value="NUCLEAR INTRON MATURASE 1, MITOCHONDRIAL-RELATED"/>
    <property type="match status" value="1"/>
</dbReference>
<dbReference type="InterPro" id="IPR051083">
    <property type="entry name" value="GrpII_Intron_Splice-Mob/Def"/>
</dbReference>
<keyword evidence="2" id="KW-0548">Nucleotidyltransferase</keyword>
<accession>A0ABV5FEL3</accession>